<dbReference type="Gene3D" id="3.40.630.30">
    <property type="match status" value="1"/>
</dbReference>
<dbReference type="EMBL" id="AP021875">
    <property type="protein sequence ID" value="BBO73802.1"/>
    <property type="molecule type" value="Genomic_DNA"/>
</dbReference>
<protein>
    <submittedName>
        <fullName evidence="2">N-acetyltransferase</fullName>
    </submittedName>
</protein>
<dbReference type="KEGG" id="dwd:DSCW_12190"/>
<dbReference type="AlphaFoldDB" id="A0A5K7YVL9"/>
<dbReference type="InterPro" id="IPR016181">
    <property type="entry name" value="Acyl_CoA_acyltransferase"/>
</dbReference>
<dbReference type="OrthoDB" id="9797178at2"/>
<organism evidence="2 3">
    <name type="scientific">Desulfosarcina widdelii</name>
    <dbReference type="NCBI Taxonomy" id="947919"/>
    <lineage>
        <taxon>Bacteria</taxon>
        <taxon>Pseudomonadati</taxon>
        <taxon>Thermodesulfobacteriota</taxon>
        <taxon>Desulfobacteria</taxon>
        <taxon>Desulfobacterales</taxon>
        <taxon>Desulfosarcinaceae</taxon>
        <taxon>Desulfosarcina</taxon>
    </lineage>
</organism>
<gene>
    <name evidence="2" type="ORF">DSCW_12190</name>
</gene>
<dbReference type="CDD" id="cd04301">
    <property type="entry name" value="NAT_SF"/>
    <property type="match status" value="1"/>
</dbReference>
<name>A0A5K7YVL9_9BACT</name>
<feature type="domain" description="N-acetyltransferase" evidence="1">
    <location>
        <begin position="1"/>
        <end position="153"/>
    </location>
</feature>
<evidence type="ECO:0000313" key="2">
    <source>
        <dbReference type="EMBL" id="BBO73802.1"/>
    </source>
</evidence>
<reference evidence="2 3" key="1">
    <citation type="submission" date="2019-11" db="EMBL/GenBank/DDBJ databases">
        <title>Comparative genomics of hydrocarbon-degrading Desulfosarcina strains.</title>
        <authorList>
            <person name="Watanabe M."/>
            <person name="Kojima H."/>
            <person name="Fukui M."/>
        </authorList>
    </citation>
    <scope>NUCLEOTIDE SEQUENCE [LARGE SCALE GENOMIC DNA]</scope>
    <source>
        <strain evidence="2 3">PP31</strain>
    </source>
</reference>
<evidence type="ECO:0000313" key="3">
    <source>
        <dbReference type="Proteomes" id="UP000427769"/>
    </source>
</evidence>
<accession>A0A5K7YVL9</accession>
<dbReference type="PROSITE" id="PS51186">
    <property type="entry name" value="GNAT"/>
    <property type="match status" value="1"/>
</dbReference>
<dbReference type="SUPFAM" id="SSF55729">
    <property type="entry name" value="Acyl-CoA N-acyltransferases (Nat)"/>
    <property type="match status" value="1"/>
</dbReference>
<dbReference type="RefSeq" id="WP_155302877.1">
    <property type="nucleotide sequence ID" value="NZ_AP021875.1"/>
</dbReference>
<dbReference type="GO" id="GO:0016747">
    <property type="term" value="F:acyltransferase activity, transferring groups other than amino-acyl groups"/>
    <property type="evidence" value="ECO:0007669"/>
    <property type="project" value="InterPro"/>
</dbReference>
<evidence type="ECO:0000259" key="1">
    <source>
        <dbReference type="PROSITE" id="PS51186"/>
    </source>
</evidence>
<proteinExistence type="predicted"/>
<dbReference type="Proteomes" id="UP000427769">
    <property type="component" value="Chromosome"/>
</dbReference>
<dbReference type="Pfam" id="PF13527">
    <property type="entry name" value="Acetyltransf_9"/>
    <property type="match status" value="1"/>
</dbReference>
<keyword evidence="2" id="KW-0808">Transferase</keyword>
<keyword evidence="3" id="KW-1185">Reference proteome</keyword>
<sequence length="178" mass="19204">MQIREALKTDLNDVLAIERLAFGYDKEANLVGELLRDPSAKPLLSLLAFKKDRAVGHILFTAARLSGTKDAVSIVILAPLAIVPDTQQQGIGGKLIRHGLSLLSGSKVDLVFVLGHPDYYPRFGFAPAGCLGFDAPYPIPEEHANAWMVQALRPGVIGGVSGKVVCADALNKPEHWRE</sequence>
<dbReference type="InterPro" id="IPR000182">
    <property type="entry name" value="GNAT_dom"/>
</dbReference>